<evidence type="ECO:0000313" key="2">
    <source>
        <dbReference type="Proteomes" id="UP001575105"/>
    </source>
</evidence>
<evidence type="ECO:0000313" key="1">
    <source>
        <dbReference type="EMBL" id="MFA9476933.1"/>
    </source>
</evidence>
<accession>A0ABV4U3P9</accession>
<name>A0ABV4U3P9_9BACT</name>
<dbReference type="EMBL" id="JBGUBD010000001">
    <property type="protein sequence ID" value="MFA9476933.1"/>
    <property type="molecule type" value="Genomic_DNA"/>
</dbReference>
<gene>
    <name evidence="1" type="ORF">ACERK3_01370</name>
</gene>
<protein>
    <recommendedName>
        <fullName evidence="3">Small CPxCG-related zinc finger protein</fullName>
    </recommendedName>
</protein>
<dbReference type="RefSeq" id="WP_425343858.1">
    <property type="nucleotide sequence ID" value="NZ_JBGUBD010000001.1"/>
</dbReference>
<proteinExistence type="predicted"/>
<reference evidence="1 2" key="1">
    <citation type="submission" date="2024-08" db="EMBL/GenBank/DDBJ databases">
        <title>Whole-genome sequencing of halo(alkali)philic microorganisms from hypersaline lakes.</title>
        <authorList>
            <person name="Sorokin D.Y."/>
            <person name="Merkel A.Y."/>
            <person name="Messina E."/>
            <person name="Yakimov M."/>
        </authorList>
    </citation>
    <scope>NUCLEOTIDE SEQUENCE [LARGE SCALE GENOMIC DNA]</scope>
    <source>
        <strain evidence="1 2">AB-hyl4</strain>
    </source>
</reference>
<organism evidence="1 2">
    <name type="scientific">Natronomicrosphaera hydrolytica</name>
    <dbReference type="NCBI Taxonomy" id="3242702"/>
    <lineage>
        <taxon>Bacteria</taxon>
        <taxon>Pseudomonadati</taxon>
        <taxon>Planctomycetota</taxon>
        <taxon>Phycisphaerae</taxon>
        <taxon>Phycisphaerales</taxon>
        <taxon>Phycisphaeraceae</taxon>
        <taxon>Natronomicrosphaera</taxon>
    </lineage>
</organism>
<dbReference type="Proteomes" id="UP001575105">
    <property type="component" value="Unassembled WGS sequence"/>
</dbReference>
<comment type="caution">
    <text evidence="1">The sequence shown here is derived from an EMBL/GenBank/DDBJ whole genome shotgun (WGS) entry which is preliminary data.</text>
</comment>
<evidence type="ECO:0008006" key="3">
    <source>
        <dbReference type="Google" id="ProtNLM"/>
    </source>
</evidence>
<keyword evidence="2" id="KW-1185">Reference proteome</keyword>
<sequence length="69" mass="7738">MYELHDGQCGLCSHFGEQHPQNEKLVTIRIKGEGPEDYIDECHHPRHESLHLKVTPISGCDGFEPAQAA</sequence>